<evidence type="ECO:0000256" key="1">
    <source>
        <dbReference type="SAM" id="MobiDB-lite"/>
    </source>
</evidence>
<dbReference type="Proteomes" id="UP000321079">
    <property type="component" value="Unassembled WGS sequence"/>
</dbReference>
<name>A0A511B5V4_9PROT</name>
<protein>
    <submittedName>
        <fullName evidence="2">Uncharacterized protein</fullName>
    </submittedName>
</protein>
<gene>
    <name evidence="2" type="ORF">GKA01_09650</name>
</gene>
<dbReference type="AlphaFoldDB" id="A0A511B5V4"/>
<reference evidence="2 3" key="1">
    <citation type="submission" date="2019-07" db="EMBL/GenBank/DDBJ databases">
        <title>Whole genome shotgun sequence of Gluconobacter kanchanaburiensis NBRC 103587.</title>
        <authorList>
            <person name="Hosoyama A."/>
            <person name="Uohara A."/>
            <person name="Ohji S."/>
            <person name="Ichikawa N."/>
        </authorList>
    </citation>
    <scope>NUCLEOTIDE SEQUENCE [LARGE SCALE GENOMIC DNA]</scope>
    <source>
        <strain evidence="2 3">NBRC 103587</strain>
    </source>
</reference>
<organism evidence="2 3">
    <name type="scientific">Gluconobacter kanchanaburiensis NBRC 103587</name>
    <dbReference type="NCBI Taxonomy" id="1307948"/>
    <lineage>
        <taxon>Bacteria</taxon>
        <taxon>Pseudomonadati</taxon>
        <taxon>Pseudomonadota</taxon>
        <taxon>Alphaproteobacteria</taxon>
        <taxon>Acetobacterales</taxon>
        <taxon>Acetobacteraceae</taxon>
        <taxon>Gluconobacter</taxon>
    </lineage>
</organism>
<comment type="caution">
    <text evidence="2">The sequence shown here is derived from an EMBL/GenBank/DDBJ whole genome shotgun (WGS) entry which is preliminary data.</text>
</comment>
<evidence type="ECO:0000313" key="3">
    <source>
        <dbReference type="Proteomes" id="UP000321079"/>
    </source>
</evidence>
<keyword evidence="3" id="KW-1185">Reference proteome</keyword>
<sequence length="75" mass="7814">MIGAELPEILSGARTPPAMGTTLQARGDLFSLQNKSGQRQALRLRGGGVGDGFPVAAKKAAERVGRTLHGNQKMA</sequence>
<feature type="region of interest" description="Disordered" evidence="1">
    <location>
        <begin position="1"/>
        <end position="20"/>
    </location>
</feature>
<dbReference type="EMBL" id="BJVA01000004">
    <property type="protein sequence ID" value="GEK95768.1"/>
    <property type="molecule type" value="Genomic_DNA"/>
</dbReference>
<accession>A0A511B5V4</accession>
<evidence type="ECO:0000313" key="2">
    <source>
        <dbReference type="EMBL" id="GEK95768.1"/>
    </source>
</evidence>
<proteinExistence type="predicted"/>